<comment type="caution">
    <text evidence="1">The sequence shown here is derived from an EMBL/GenBank/DDBJ whole genome shotgun (WGS) entry which is preliminary data.</text>
</comment>
<dbReference type="Proteomes" id="UP000658690">
    <property type="component" value="Unassembled WGS sequence"/>
</dbReference>
<gene>
    <name evidence="1" type="ORF">GC102_05825</name>
</gene>
<proteinExistence type="predicted"/>
<name>A0ABX1YWB2_9BACL</name>
<reference evidence="1 2" key="1">
    <citation type="submission" date="2019-10" db="EMBL/GenBank/DDBJ databases">
        <title>Description of Paenibacillus choica sp. nov.</title>
        <authorList>
            <person name="Carlier A."/>
            <person name="Qi S."/>
        </authorList>
    </citation>
    <scope>NUCLEOTIDE SEQUENCE [LARGE SCALE GENOMIC DNA]</scope>
    <source>
        <strain evidence="1 2">LMG 31460</strain>
    </source>
</reference>
<dbReference type="EMBL" id="WHOC01000022">
    <property type="protein sequence ID" value="NOU85302.1"/>
    <property type="molecule type" value="Genomic_DNA"/>
</dbReference>
<keyword evidence="2" id="KW-1185">Reference proteome</keyword>
<protein>
    <submittedName>
        <fullName evidence="1">Uncharacterized protein</fullName>
    </submittedName>
</protein>
<sequence>MMIEVEVEVVDDFVNLLISNEKVHENIMSGIYQFIDKGTWRFFCKRIVESSVLISNDFSQSFSYNCDQYQLNTTSKKKHVFSNVPQFSRNIGEATLSTVKRHICGNYITGIMLSSFTFKRRELFYFSLSKLDDKNLRTFPIDMDGYVILGKLVAG</sequence>
<evidence type="ECO:0000313" key="2">
    <source>
        <dbReference type="Proteomes" id="UP000658690"/>
    </source>
</evidence>
<evidence type="ECO:0000313" key="1">
    <source>
        <dbReference type="EMBL" id="NOU85302.1"/>
    </source>
</evidence>
<organism evidence="1 2">
    <name type="scientific">Paenibacillus germinis</name>
    <dbReference type="NCBI Taxonomy" id="2654979"/>
    <lineage>
        <taxon>Bacteria</taxon>
        <taxon>Bacillati</taxon>
        <taxon>Bacillota</taxon>
        <taxon>Bacilli</taxon>
        <taxon>Bacillales</taxon>
        <taxon>Paenibacillaceae</taxon>
        <taxon>Paenibacillus</taxon>
    </lineage>
</organism>
<dbReference type="RefSeq" id="WP_171688623.1">
    <property type="nucleotide sequence ID" value="NZ_WHOC01000022.1"/>
</dbReference>
<accession>A0ABX1YWB2</accession>